<comment type="cofactor">
    <cofactor evidence="1">
        <name>FAD</name>
        <dbReference type="ChEBI" id="CHEBI:57692"/>
    </cofactor>
</comment>
<keyword evidence="4" id="KW-0560">Oxidoreductase</keyword>
<accession>A0A8K0P0C2</accession>
<evidence type="ECO:0000259" key="9">
    <source>
        <dbReference type="Pfam" id="PF01266"/>
    </source>
</evidence>
<proteinExistence type="inferred from homology"/>
<reference evidence="10" key="2">
    <citation type="submission" date="2017-10" db="EMBL/GenBank/DDBJ databases">
        <title>Ladona fulva Genome sequencing and assembly.</title>
        <authorList>
            <person name="Murali S."/>
            <person name="Richards S."/>
            <person name="Bandaranaike D."/>
            <person name="Bellair M."/>
            <person name="Blankenburg K."/>
            <person name="Chao H."/>
            <person name="Dinh H."/>
            <person name="Doddapaneni H."/>
            <person name="Dugan-Rocha S."/>
            <person name="Elkadiri S."/>
            <person name="Gnanaolivu R."/>
            <person name="Hernandez B."/>
            <person name="Skinner E."/>
            <person name="Javaid M."/>
            <person name="Lee S."/>
            <person name="Li M."/>
            <person name="Ming W."/>
            <person name="Munidasa M."/>
            <person name="Muniz J."/>
            <person name="Nguyen L."/>
            <person name="Hughes D."/>
            <person name="Osuji N."/>
            <person name="Pu L.-L."/>
            <person name="Puazo M."/>
            <person name="Qu C."/>
            <person name="Quiroz J."/>
            <person name="Raj R."/>
            <person name="Weissenberger G."/>
            <person name="Xin Y."/>
            <person name="Zou X."/>
            <person name="Han Y."/>
            <person name="Worley K."/>
            <person name="Muzny D."/>
            <person name="Gibbs R."/>
        </authorList>
    </citation>
    <scope>NUCLEOTIDE SEQUENCE</scope>
    <source>
        <strain evidence="10">Sampled in the wild</strain>
    </source>
</reference>
<dbReference type="Pfam" id="PF01266">
    <property type="entry name" value="DAO"/>
    <property type="match status" value="1"/>
</dbReference>
<name>A0A8K0P0C2_LADFU</name>
<dbReference type="PANTHER" id="PTHR43104:SF2">
    <property type="entry name" value="L-2-HYDROXYGLUTARATE DEHYDROGENASE, MITOCHONDRIAL"/>
    <property type="match status" value="1"/>
</dbReference>
<evidence type="ECO:0000256" key="6">
    <source>
        <dbReference type="ARBA" id="ARBA00037941"/>
    </source>
</evidence>
<dbReference type="InterPro" id="IPR036188">
    <property type="entry name" value="FAD/NAD-bd_sf"/>
</dbReference>
<evidence type="ECO:0000313" key="10">
    <source>
        <dbReference type="EMBL" id="KAG8231005.1"/>
    </source>
</evidence>
<sequence length="355" mass="40241">MITRKGAENYDLVVVGGGIVGMAAARELQLRYPNFKSAVLEKEKKIGNGHNSGVLHAGIYYKPGTVKARLCVEGMKLAYEYFDSKDIPYKKCGKLIVATDRNEVDRLMDLYERAQENNCPDVKLISGKEIKKYEPYCEGVKALWSPHTGIVDWGLVTQYYGKDFEENGGKIFNEFLVVDFKESEDSEYPVYVKGVDKFVRAKYVLTCGGLHSDRLAEKSGCSKEPRIIPFLGEYLLLNPNKCHLIKGNIYPVPDPRFPFLGVHFTPRMDGSVWLGPNAILAFKREGYSISQVSMMWSDFDIPDLLDALKYPGFQKLAFKYASFGMKEMIRSAFIGLQLKELRKYIPQISAKDITR</sequence>
<keyword evidence="11" id="KW-1185">Reference proteome</keyword>
<evidence type="ECO:0000313" key="11">
    <source>
        <dbReference type="Proteomes" id="UP000792457"/>
    </source>
</evidence>
<evidence type="ECO:0000256" key="1">
    <source>
        <dbReference type="ARBA" id="ARBA00001974"/>
    </source>
</evidence>
<dbReference type="PANTHER" id="PTHR43104">
    <property type="entry name" value="L-2-HYDROXYGLUTARATE DEHYDROGENASE, MITOCHONDRIAL"/>
    <property type="match status" value="1"/>
</dbReference>
<dbReference type="OrthoDB" id="498204at2759"/>
<comment type="caution">
    <text evidence="10">The sequence shown here is derived from an EMBL/GenBank/DDBJ whole genome shotgun (WGS) entry which is preliminary data.</text>
</comment>
<dbReference type="EC" id="1.1.99.2" evidence="7"/>
<evidence type="ECO:0000256" key="4">
    <source>
        <dbReference type="ARBA" id="ARBA00023002"/>
    </source>
</evidence>
<dbReference type="Proteomes" id="UP000792457">
    <property type="component" value="Unassembled WGS sequence"/>
</dbReference>
<reference evidence="10" key="1">
    <citation type="submission" date="2013-04" db="EMBL/GenBank/DDBJ databases">
        <authorList>
            <person name="Qu J."/>
            <person name="Murali S.C."/>
            <person name="Bandaranaike D."/>
            <person name="Bellair M."/>
            <person name="Blankenburg K."/>
            <person name="Chao H."/>
            <person name="Dinh H."/>
            <person name="Doddapaneni H."/>
            <person name="Downs B."/>
            <person name="Dugan-Rocha S."/>
            <person name="Elkadiri S."/>
            <person name="Gnanaolivu R.D."/>
            <person name="Hernandez B."/>
            <person name="Javaid M."/>
            <person name="Jayaseelan J.C."/>
            <person name="Lee S."/>
            <person name="Li M."/>
            <person name="Ming W."/>
            <person name="Munidasa M."/>
            <person name="Muniz J."/>
            <person name="Nguyen L."/>
            <person name="Ongeri F."/>
            <person name="Osuji N."/>
            <person name="Pu L.-L."/>
            <person name="Puazo M."/>
            <person name="Qu C."/>
            <person name="Quiroz J."/>
            <person name="Raj R."/>
            <person name="Weissenberger G."/>
            <person name="Xin Y."/>
            <person name="Zou X."/>
            <person name="Han Y."/>
            <person name="Richards S."/>
            <person name="Worley K."/>
            <person name="Muzny D."/>
            <person name="Gibbs R."/>
        </authorList>
    </citation>
    <scope>NUCLEOTIDE SEQUENCE</scope>
    <source>
        <strain evidence="10">Sampled in the wild</strain>
    </source>
</reference>
<evidence type="ECO:0000256" key="3">
    <source>
        <dbReference type="ARBA" id="ARBA00022827"/>
    </source>
</evidence>
<dbReference type="SUPFAM" id="SSF51905">
    <property type="entry name" value="FAD/NAD(P)-binding domain"/>
    <property type="match status" value="1"/>
</dbReference>
<organism evidence="10 11">
    <name type="scientific">Ladona fulva</name>
    <name type="common">Scarce chaser dragonfly</name>
    <name type="synonym">Libellula fulva</name>
    <dbReference type="NCBI Taxonomy" id="123851"/>
    <lineage>
        <taxon>Eukaryota</taxon>
        <taxon>Metazoa</taxon>
        <taxon>Ecdysozoa</taxon>
        <taxon>Arthropoda</taxon>
        <taxon>Hexapoda</taxon>
        <taxon>Insecta</taxon>
        <taxon>Pterygota</taxon>
        <taxon>Palaeoptera</taxon>
        <taxon>Odonata</taxon>
        <taxon>Epiprocta</taxon>
        <taxon>Anisoptera</taxon>
        <taxon>Libelluloidea</taxon>
        <taxon>Libellulidae</taxon>
        <taxon>Ladona</taxon>
    </lineage>
</organism>
<evidence type="ECO:0000256" key="7">
    <source>
        <dbReference type="ARBA" id="ARBA00038878"/>
    </source>
</evidence>
<keyword evidence="2" id="KW-0285">Flavoprotein</keyword>
<keyword evidence="3" id="KW-0274">FAD</keyword>
<dbReference type="Gene3D" id="3.30.9.10">
    <property type="entry name" value="D-Amino Acid Oxidase, subunit A, domain 2"/>
    <property type="match status" value="1"/>
</dbReference>
<protein>
    <recommendedName>
        <fullName evidence="8">L-2-hydroxyglutarate dehydrogenase, mitochondrial</fullName>
        <ecNumber evidence="7">1.1.99.2</ecNumber>
    </recommendedName>
</protein>
<dbReference type="NCBIfam" id="NF008726">
    <property type="entry name" value="PRK11728.1"/>
    <property type="match status" value="1"/>
</dbReference>
<evidence type="ECO:0000256" key="8">
    <source>
        <dbReference type="ARBA" id="ARBA00041137"/>
    </source>
</evidence>
<dbReference type="EMBL" id="KZ308521">
    <property type="protein sequence ID" value="KAG8231005.1"/>
    <property type="molecule type" value="Genomic_DNA"/>
</dbReference>
<gene>
    <name evidence="10" type="ORF">J437_LFUL010021</name>
</gene>
<dbReference type="GO" id="GO:0047545">
    <property type="term" value="F:(S)-2-hydroxyglutarate dehydrogenase activity"/>
    <property type="evidence" value="ECO:0007669"/>
    <property type="project" value="UniProtKB-EC"/>
</dbReference>
<feature type="domain" description="FAD dependent oxidoreductase" evidence="9">
    <location>
        <begin position="11"/>
        <end position="281"/>
    </location>
</feature>
<evidence type="ECO:0000256" key="2">
    <source>
        <dbReference type="ARBA" id="ARBA00022630"/>
    </source>
</evidence>
<dbReference type="InterPro" id="IPR006076">
    <property type="entry name" value="FAD-dep_OxRdtase"/>
</dbReference>
<comment type="similarity">
    <text evidence="6">Belongs to the L2HGDH family.</text>
</comment>
<comment type="catalytic activity">
    <reaction evidence="5">
        <text>(S)-2-hydroxyglutarate + A = 2-oxoglutarate + AH2</text>
        <dbReference type="Rhea" id="RHEA:21252"/>
        <dbReference type="ChEBI" id="CHEBI:13193"/>
        <dbReference type="ChEBI" id="CHEBI:16782"/>
        <dbReference type="ChEBI" id="CHEBI:16810"/>
        <dbReference type="ChEBI" id="CHEBI:17499"/>
        <dbReference type="EC" id="1.1.99.2"/>
    </reaction>
</comment>
<dbReference type="Gene3D" id="3.50.50.60">
    <property type="entry name" value="FAD/NAD(P)-binding domain"/>
    <property type="match status" value="1"/>
</dbReference>
<evidence type="ECO:0000256" key="5">
    <source>
        <dbReference type="ARBA" id="ARBA00036066"/>
    </source>
</evidence>
<dbReference type="AlphaFoldDB" id="A0A8K0P0C2"/>